<protein>
    <submittedName>
        <fullName evidence="3">Uncharacterized protein</fullName>
    </submittedName>
</protein>
<sequence>MDAPKQPETGSSNQTPGHFAHIHSTSKGGLKTILADRQEDTERLAAFEKELLRLRVQKDNCRQDQDSSRWRTYQQDKHSGCLLRQICLPNQGFVGRLSNEANGLCAT</sequence>
<gene>
    <name evidence="3" type="ORF">PSHT_14829</name>
</gene>
<evidence type="ECO:0000256" key="2">
    <source>
        <dbReference type="SAM" id="MobiDB-lite"/>
    </source>
</evidence>
<reference evidence="4" key="3">
    <citation type="journal article" date="2018" name="Mol. Plant Microbe Interact.">
        <title>Genome sequence resources for the wheat stripe rust pathogen (Puccinia striiformis f. sp. tritici) and the barley stripe rust pathogen (Puccinia striiformis f. sp. hordei).</title>
        <authorList>
            <person name="Xia C."/>
            <person name="Wang M."/>
            <person name="Yin C."/>
            <person name="Cornejo O.E."/>
            <person name="Hulbert S.H."/>
            <person name="Chen X."/>
        </authorList>
    </citation>
    <scope>NUCLEOTIDE SEQUENCE [LARGE SCALE GENOMIC DNA]</scope>
    <source>
        <strain evidence="4">93TX-2</strain>
    </source>
</reference>
<dbReference type="VEuPathDB" id="FungiDB:PSHT_14829"/>
<dbReference type="VEuPathDB" id="FungiDB:PSTT_15745"/>
<proteinExistence type="predicted"/>
<organism evidence="3 4">
    <name type="scientific">Puccinia striiformis</name>
    <dbReference type="NCBI Taxonomy" id="27350"/>
    <lineage>
        <taxon>Eukaryota</taxon>
        <taxon>Fungi</taxon>
        <taxon>Dikarya</taxon>
        <taxon>Basidiomycota</taxon>
        <taxon>Pucciniomycotina</taxon>
        <taxon>Pucciniomycetes</taxon>
        <taxon>Pucciniales</taxon>
        <taxon>Pucciniaceae</taxon>
        <taxon>Puccinia</taxon>
    </lineage>
</organism>
<accession>A0A2S4UI58</accession>
<evidence type="ECO:0000256" key="1">
    <source>
        <dbReference type="SAM" id="Coils"/>
    </source>
</evidence>
<dbReference type="EMBL" id="PKSM01000349">
    <property type="protein sequence ID" value="POV96992.1"/>
    <property type="molecule type" value="Genomic_DNA"/>
</dbReference>
<evidence type="ECO:0000313" key="3">
    <source>
        <dbReference type="EMBL" id="POV96992.1"/>
    </source>
</evidence>
<dbReference type="Proteomes" id="UP000238274">
    <property type="component" value="Unassembled WGS sequence"/>
</dbReference>
<feature type="coiled-coil region" evidence="1">
    <location>
        <begin position="37"/>
        <end position="64"/>
    </location>
</feature>
<comment type="caution">
    <text evidence="3">The sequence shown here is derived from an EMBL/GenBank/DDBJ whole genome shotgun (WGS) entry which is preliminary data.</text>
</comment>
<dbReference type="AlphaFoldDB" id="A0A2S4UI58"/>
<reference evidence="3 4" key="1">
    <citation type="submission" date="2017-12" db="EMBL/GenBank/DDBJ databases">
        <title>Gene loss provides genomic basis for host adaptation in cereal stripe rust fungi.</title>
        <authorList>
            <person name="Xia C."/>
        </authorList>
    </citation>
    <scope>NUCLEOTIDE SEQUENCE [LARGE SCALE GENOMIC DNA]</scope>
    <source>
        <strain evidence="3 4">93TX-2</strain>
    </source>
</reference>
<feature type="region of interest" description="Disordered" evidence="2">
    <location>
        <begin position="1"/>
        <end position="26"/>
    </location>
</feature>
<name>A0A2S4UI58_9BASI</name>
<keyword evidence="4" id="KW-1185">Reference proteome</keyword>
<keyword evidence="1" id="KW-0175">Coiled coil</keyword>
<reference evidence="4" key="2">
    <citation type="journal article" date="2018" name="BMC Genomics">
        <title>Genomic insights into host adaptation between the wheat stripe rust pathogen (Puccinia striiformis f. sp. tritici) and the barley stripe rust pathogen (Puccinia striiformis f. sp. hordei).</title>
        <authorList>
            <person name="Xia C."/>
            <person name="Wang M."/>
            <person name="Yin C."/>
            <person name="Cornejo O.E."/>
            <person name="Hulbert S.H."/>
            <person name="Chen X."/>
        </authorList>
    </citation>
    <scope>NUCLEOTIDE SEQUENCE [LARGE SCALE GENOMIC DNA]</scope>
    <source>
        <strain evidence="4">93TX-2</strain>
    </source>
</reference>
<evidence type="ECO:0000313" key="4">
    <source>
        <dbReference type="Proteomes" id="UP000238274"/>
    </source>
</evidence>